<evidence type="ECO:0000256" key="2">
    <source>
        <dbReference type="ARBA" id="ARBA00022475"/>
    </source>
</evidence>
<dbReference type="Pfam" id="PF01569">
    <property type="entry name" value="PAP2"/>
    <property type="match status" value="1"/>
</dbReference>
<comment type="caution">
    <text evidence="9">The sequence shown here is derived from an EMBL/GenBank/DDBJ whole genome shotgun (WGS) entry which is preliminary data.</text>
</comment>
<name>A0A3A9B4N7_9FIRM</name>
<evidence type="ECO:0000256" key="3">
    <source>
        <dbReference type="ARBA" id="ARBA00022692"/>
    </source>
</evidence>
<dbReference type="PANTHER" id="PTHR14969:SF62">
    <property type="entry name" value="DECAPRENYLPHOSPHORYL-5-PHOSPHORIBOSE PHOSPHATASE RV3807C-RELATED"/>
    <property type="match status" value="1"/>
</dbReference>
<dbReference type="InterPro" id="IPR000326">
    <property type="entry name" value="PAP2/HPO"/>
</dbReference>
<keyword evidence="2" id="KW-1003">Cell membrane</keyword>
<feature type="transmembrane region" description="Helical" evidence="7">
    <location>
        <begin position="153"/>
        <end position="171"/>
    </location>
</feature>
<dbReference type="AlphaFoldDB" id="A0A3A9B4N7"/>
<keyword evidence="6 7" id="KW-0472">Membrane</keyword>
<proteinExistence type="predicted"/>
<evidence type="ECO:0000256" key="4">
    <source>
        <dbReference type="ARBA" id="ARBA00022801"/>
    </source>
</evidence>
<dbReference type="EMBL" id="RAYQ01000002">
    <property type="protein sequence ID" value="RKI93735.1"/>
    <property type="molecule type" value="Genomic_DNA"/>
</dbReference>
<keyword evidence="4" id="KW-0378">Hydrolase</keyword>
<evidence type="ECO:0000256" key="5">
    <source>
        <dbReference type="ARBA" id="ARBA00022989"/>
    </source>
</evidence>
<feature type="transmembrane region" description="Helical" evidence="7">
    <location>
        <begin position="127"/>
        <end position="147"/>
    </location>
</feature>
<dbReference type="RefSeq" id="WP_120466756.1">
    <property type="nucleotide sequence ID" value="NZ_RAYQ01000002.1"/>
</dbReference>
<dbReference type="SMART" id="SM00014">
    <property type="entry name" value="acidPPc"/>
    <property type="match status" value="1"/>
</dbReference>
<sequence>MEALLNLDGNILIWIQEFLRNPILDPFFKVITSLGNAGIFWIIATIFLLIPKRTRRVGMISAFALICSLLINNILLKNLVARTRPYYVVEGLIPLIKKPVEFSFPSGHAGSSLASACVLYRNLPKKYGIWFLVLAILISFSRLYVGVHYPSDVLAGAVTGIVCSYLGQWVVNRFFAETKDPKNA</sequence>
<feature type="transmembrane region" description="Helical" evidence="7">
    <location>
        <begin position="57"/>
        <end position="76"/>
    </location>
</feature>
<comment type="subcellular location">
    <subcellularLocation>
        <location evidence="1">Cell membrane</location>
        <topology evidence="1">Multi-pass membrane protein</topology>
    </subcellularLocation>
</comment>
<gene>
    <name evidence="9" type="ORF">D7V94_03455</name>
</gene>
<evidence type="ECO:0000256" key="6">
    <source>
        <dbReference type="ARBA" id="ARBA00023136"/>
    </source>
</evidence>
<evidence type="ECO:0000313" key="9">
    <source>
        <dbReference type="EMBL" id="RKI93735.1"/>
    </source>
</evidence>
<reference evidence="9 10" key="1">
    <citation type="submission" date="2018-09" db="EMBL/GenBank/DDBJ databases">
        <title>Murine metabolic-syndrome-specific gut microbial biobank.</title>
        <authorList>
            <person name="Liu C."/>
        </authorList>
    </citation>
    <scope>NUCLEOTIDE SEQUENCE [LARGE SCALE GENOMIC DNA]</scope>
    <source>
        <strain evidence="9 10">0.1xD8-82</strain>
    </source>
</reference>
<dbReference type="Proteomes" id="UP000280696">
    <property type="component" value="Unassembled WGS sequence"/>
</dbReference>
<organism evidence="9 10">
    <name type="scientific">Parablautia intestinalis</name>
    <dbReference type="NCBI Taxonomy" id="2320100"/>
    <lineage>
        <taxon>Bacteria</taxon>
        <taxon>Bacillati</taxon>
        <taxon>Bacillota</taxon>
        <taxon>Clostridia</taxon>
        <taxon>Lachnospirales</taxon>
        <taxon>Lachnospiraceae</taxon>
        <taxon>Parablautia</taxon>
    </lineage>
</organism>
<dbReference type="Gene3D" id="1.20.144.10">
    <property type="entry name" value="Phosphatidic acid phosphatase type 2/haloperoxidase"/>
    <property type="match status" value="2"/>
</dbReference>
<dbReference type="GO" id="GO:0016787">
    <property type="term" value="F:hydrolase activity"/>
    <property type="evidence" value="ECO:0007669"/>
    <property type="project" value="UniProtKB-KW"/>
</dbReference>
<dbReference type="InterPro" id="IPR036938">
    <property type="entry name" value="PAP2/HPO_sf"/>
</dbReference>
<dbReference type="PANTHER" id="PTHR14969">
    <property type="entry name" value="SPHINGOSINE-1-PHOSPHATE PHOSPHOHYDROLASE"/>
    <property type="match status" value="1"/>
</dbReference>
<keyword evidence="10" id="KW-1185">Reference proteome</keyword>
<keyword evidence="5 7" id="KW-1133">Transmembrane helix</keyword>
<feature type="domain" description="Phosphatidic acid phosphatase type 2/haloperoxidase" evidence="8">
    <location>
        <begin position="57"/>
        <end position="168"/>
    </location>
</feature>
<evidence type="ECO:0000313" key="10">
    <source>
        <dbReference type="Proteomes" id="UP000280696"/>
    </source>
</evidence>
<dbReference type="SUPFAM" id="SSF48317">
    <property type="entry name" value="Acid phosphatase/Vanadium-dependent haloperoxidase"/>
    <property type="match status" value="1"/>
</dbReference>
<accession>A0A3A9B4N7</accession>
<dbReference type="GO" id="GO:0005886">
    <property type="term" value="C:plasma membrane"/>
    <property type="evidence" value="ECO:0007669"/>
    <property type="project" value="UniProtKB-SubCell"/>
</dbReference>
<evidence type="ECO:0000256" key="7">
    <source>
        <dbReference type="SAM" id="Phobius"/>
    </source>
</evidence>
<dbReference type="OrthoDB" id="9789113at2"/>
<keyword evidence="3 7" id="KW-0812">Transmembrane</keyword>
<feature type="transmembrane region" description="Helical" evidence="7">
    <location>
        <begin position="27"/>
        <end position="50"/>
    </location>
</feature>
<evidence type="ECO:0000259" key="8">
    <source>
        <dbReference type="SMART" id="SM00014"/>
    </source>
</evidence>
<evidence type="ECO:0000256" key="1">
    <source>
        <dbReference type="ARBA" id="ARBA00004651"/>
    </source>
</evidence>
<protein>
    <submittedName>
        <fullName evidence="9">Phosphatase PAP2 family protein</fullName>
    </submittedName>
</protein>